<sequence length="114" mass="12825">MNKRTWIVISLFLLAILTGCKEEPPSLYGTWVILEEGGSFHTGDRLTLKEDGSITLNGWTSQYELIEAKHIKIAADSGKLMWVYSVTKDTLSLQSKNSKHDMKVSAQRIVTEKP</sequence>
<comment type="caution">
    <text evidence="1">The sequence shown here is derived from an EMBL/GenBank/DDBJ whole genome shotgun (WGS) entry which is preliminary data.</text>
</comment>
<accession>A0ABQ1Q8D1</accession>
<organism evidence="1 2">
    <name type="scientific">Pontibacillus salipaludis</name>
    <dbReference type="NCBI Taxonomy" id="1697394"/>
    <lineage>
        <taxon>Bacteria</taxon>
        <taxon>Bacillati</taxon>
        <taxon>Bacillota</taxon>
        <taxon>Bacilli</taxon>
        <taxon>Bacillales</taxon>
        <taxon>Bacillaceae</taxon>
        <taxon>Pontibacillus</taxon>
    </lineage>
</organism>
<protein>
    <recommendedName>
        <fullName evidence="3">Lipoprotein</fullName>
    </recommendedName>
</protein>
<dbReference type="RefSeq" id="WP_188654277.1">
    <property type="nucleotide sequence ID" value="NZ_BMIN01000010.1"/>
</dbReference>
<dbReference type="Proteomes" id="UP000642571">
    <property type="component" value="Unassembled WGS sequence"/>
</dbReference>
<evidence type="ECO:0008006" key="3">
    <source>
        <dbReference type="Google" id="ProtNLM"/>
    </source>
</evidence>
<dbReference type="EMBL" id="BMIN01000010">
    <property type="protein sequence ID" value="GGD16408.1"/>
    <property type="molecule type" value="Genomic_DNA"/>
</dbReference>
<evidence type="ECO:0000313" key="2">
    <source>
        <dbReference type="Proteomes" id="UP000642571"/>
    </source>
</evidence>
<gene>
    <name evidence="1" type="ORF">GCM10011389_25250</name>
</gene>
<name>A0ABQ1Q8D1_9BACI</name>
<proteinExistence type="predicted"/>
<keyword evidence="2" id="KW-1185">Reference proteome</keyword>
<reference evidence="2" key="1">
    <citation type="journal article" date="2019" name="Int. J. Syst. Evol. Microbiol.">
        <title>The Global Catalogue of Microorganisms (GCM) 10K type strain sequencing project: providing services to taxonomists for standard genome sequencing and annotation.</title>
        <authorList>
            <consortium name="The Broad Institute Genomics Platform"/>
            <consortium name="The Broad Institute Genome Sequencing Center for Infectious Disease"/>
            <person name="Wu L."/>
            <person name="Ma J."/>
        </authorList>
    </citation>
    <scope>NUCLEOTIDE SEQUENCE [LARGE SCALE GENOMIC DNA]</scope>
    <source>
        <strain evidence="2">CGMCC 1.15353</strain>
    </source>
</reference>
<evidence type="ECO:0000313" key="1">
    <source>
        <dbReference type="EMBL" id="GGD16408.1"/>
    </source>
</evidence>
<dbReference type="PROSITE" id="PS51257">
    <property type="entry name" value="PROKAR_LIPOPROTEIN"/>
    <property type="match status" value="1"/>
</dbReference>